<sequence length="363" mass="39687">MTNENVVPSPGLLIYPDRIRRNLQRMVQWSGDASRIRPHVKTHKLPQIIQMKLEAGITKFKTSTIAESEMTASAGGKDVLLAYQPVGPNIQRLIKLQQAFPETCFSTIVDNEPIAQELSGAAEAVGLVIRTYLDLNVGMDRTGIPPGPEAATVYRSICQLPGLHASGFHAYDGHLHDTDADRLLQQAEQAFAPVWQLRDQLRGEDFSVPQIVGCGTPTSQLMLARHEDIEVSAGTSVLWDAGQPSLGPESDMEQAAVLICRVISRPTGDRLCIDLGHKAVASEFPLPRVKFFGLEEAQQVMHSEEHLVLQTPRAADFPPGTVLYGVPYHICPTVALHSHAWPVSDGRAGAPWPVVARNRSLTV</sequence>
<keyword evidence="2" id="KW-0456">Lyase</keyword>
<dbReference type="CDD" id="cd06821">
    <property type="entry name" value="PLPDE_III_D-TA"/>
    <property type="match status" value="1"/>
</dbReference>
<dbReference type="Pfam" id="PF14031">
    <property type="entry name" value="D-ser_dehydrat"/>
    <property type="match status" value="1"/>
</dbReference>
<dbReference type="InterPro" id="IPR051466">
    <property type="entry name" value="D-amino_acid_metab_enzyme"/>
</dbReference>
<dbReference type="GO" id="GO:0036088">
    <property type="term" value="P:D-serine catabolic process"/>
    <property type="evidence" value="ECO:0007669"/>
    <property type="project" value="TreeGrafter"/>
</dbReference>
<dbReference type="InterPro" id="IPR042208">
    <property type="entry name" value="D-ser_dehydrat-like_sf"/>
</dbReference>
<organism evidence="4 5">
    <name type="scientific">Roseiconus nitratireducens</name>
    <dbReference type="NCBI Taxonomy" id="2605748"/>
    <lineage>
        <taxon>Bacteria</taxon>
        <taxon>Pseudomonadati</taxon>
        <taxon>Planctomycetota</taxon>
        <taxon>Planctomycetia</taxon>
        <taxon>Pirellulales</taxon>
        <taxon>Pirellulaceae</taxon>
        <taxon>Roseiconus</taxon>
    </lineage>
</organism>
<evidence type="ECO:0000313" key="4">
    <source>
        <dbReference type="EMBL" id="KAA5544713.1"/>
    </source>
</evidence>
<dbReference type="Proteomes" id="UP000324479">
    <property type="component" value="Unassembled WGS sequence"/>
</dbReference>
<evidence type="ECO:0000256" key="1">
    <source>
        <dbReference type="ARBA" id="ARBA00005323"/>
    </source>
</evidence>
<dbReference type="SUPFAM" id="SSF51419">
    <property type="entry name" value="PLP-binding barrel"/>
    <property type="match status" value="1"/>
</dbReference>
<dbReference type="EMBL" id="VWOX01000004">
    <property type="protein sequence ID" value="KAA5544713.1"/>
    <property type="molecule type" value="Genomic_DNA"/>
</dbReference>
<evidence type="ECO:0000313" key="5">
    <source>
        <dbReference type="Proteomes" id="UP000324479"/>
    </source>
</evidence>
<feature type="domain" description="D-serine dehydratase-like" evidence="3">
    <location>
        <begin position="255"/>
        <end position="344"/>
    </location>
</feature>
<dbReference type="AlphaFoldDB" id="A0A5M6DBG1"/>
<dbReference type="GO" id="GO:0008721">
    <property type="term" value="F:D-serine ammonia-lyase activity"/>
    <property type="evidence" value="ECO:0007669"/>
    <property type="project" value="TreeGrafter"/>
</dbReference>
<dbReference type="InterPro" id="IPR026956">
    <property type="entry name" value="D-ser_dehydrat-like_dom"/>
</dbReference>
<dbReference type="Gene3D" id="2.40.37.20">
    <property type="entry name" value="D-serine dehydratase-like domain"/>
    <property type="match status" value="1"/>
</dbReference>
<keyword evidence="5" id="KW-1185">Reference proteome</keyword>
<dbReference type="SMART" id="SM01119">
    <property type="entry name" value="D-ser_dehydrat"/>
    <property type="match status" value="1"/>
</dbReference>
<gene>
    <name evidence="4" type="ORF">FYK55_10145</name>
</gene>
<dbReference type="Pfam" id="PF01168">
    <property type="entry name" value="Ala_racemase_N"/>
    <property type="match status" value="1"/>
</dbReference>
<dbReference type="PANTHER" id="PTHR28004:SF2">
    <property type="entry name" value="D-SERINE DEHYDRATASE"/>
    <property type="match status" value="1"/>
</dbReference>
<dbReference type="InterPro" id="IPR029066">
    <property type="entry name" value="PLP-binding_barrel"/>
</dbReference>
<evidence type="ECO:0000259" key="3">
    <source>
        <dbReference type="SMART" id="SM01119"/>
    </source>
</evidence>
<dbReference type="Gene3D" id="3.20.20.10">
    <property type="entry name" value="Alanine racemase"/>
    <property type="match status" value="1"/>
</dbReference>
<accession>A0A5M6DBG1</accession>
<comment type="caution">
    <text evidence="4">The sequence shown here is derived from an EMBL/GenBank/DDBJ whole genome shotgun (WGS) entry which is preliminary data.</text>
</comment>
<name>A0A5M6DBG1_9BACT</name>
<reference evidence="4 5" key="1">
    <citation type="submission" date="2019-08" db="EMBL/GenBank/DDBJ databases">
        <authorList>
            <person name="Dhanesh K."/>
            <person name="Kumar G."/>
            <person name="Sasikala C."/>
            <person name="Venkata Ramana C."/>
        </authorList>
    </citation>
    <scope>NUCLEOTIDE SEQUENCE [LARGE SCALE GENOMIC DNA]</scope>
    <source>
        <strain evidence="4 5">JC645</strain>
    </source>
</reference>
<protein>
    <submittedName>
        <fullName evidence="4">D-TA family PLP-dependent enzyme</fullName>
    </submittedName>
</protein>
<dbReference type="PANTHER" id="PTHR28004">
    <property type="entry name" value="ZGC:162816-RELATED"/>
    <property type="match status" value="1"/>
</dbReference>
<evidence type="ECO:0000256" key="2">
    <source>
        <dbReference type="ARBA" id="ARBA00023239"/>
    </source>
</evidence>
<dbReference type="InterPro" id="IPR001608">
    <property type="entry name" value="Ala_racemase_N"/>
</dbReference>
<proteinExistence type="inferred from homology"/>
<comment type="similarity">
    <text evidence="1">Belongs to the DSD1 family.</text>
</comment>